<feature type="compositionally biased region" description="Basic and acidic residues" evidence="1">
    <location>
        <begin position="50"/>
        <end position="68"/>
    </location>
</feature>
<dbReference type="EMBL" id="CP042197">
    <property type="protein sequence ID" value="QDS75259.1"/>
    <property type="molecule type" value="Genomic_DNA"/>
</dbReference>
<evidence type="ECO:0000256" key="2">
    <source>
        <dbReference type="SAM" id="Phobius"/>
    </source>
</evidence>
<reference evidence="3 4" key="1">
    <citation type="submission" date="2019-07" db="EMBL/GenBank/DDBJ databases">
        <title>Finished genome of Venturia effusa.</title>
        <authorList>
            <person name="Young C.A."/>
            <person name="Cox M.P."/>
            <person name="Ganley A.R.D."/>
            <person name="David W.J."/>
        </authorList>
    </citation>
    <scope>NUCLEOTIDE SEQUENCE [LARGE SCALE GENOMIC DNA]</scope>
    <source>
        <strain evidence="4">albino</strain>
    </source>
</reference>
<name>A0A517LHZ0_9PEZI</name>
<sequence>MPQICQNAGAPNADIAGLGIAIAFAIQAFISILLSTFAEWQTRKWKRSHPHEWARTRPGDEPDSHFDNPDAYVSAVVKSQH</sequence>
<feature type="region of interest" description="Disordered" evidence="1">
    <location>
        <begin position="48"/>
        <end position="68"/>
    </location>
</feature>
<feature type="transmembrane region" description="Helical" evidence="2">
    <location>
        <begin position="15"/>
        <end position="38"/>
    </location>
</feature>
<accession>A0A517LHZ0</accession>
<keyword evidence="4" id="KW-1185">Reference proteome</keyword>
<protein>
    <submittedName>
        <fullName evidence="3">Uncharacterized protein</fullName>
    </submittedName>
</protein>
<gene>
    <name evidence="3" type="ORF">FKW77_000791</name>
</gene>
<keyword evidence="2" id="KW-0812">Transmembrane</keyword>
<evidence type="ECO:0000313" key="3">
    <source>
        <dbReference type="EMBL" id="QDS75259.1"/>
    </source>
</evidence>
<evidence type="ECO:0000313" key="4">
    <source>
        <dbReference type="Proteomes" id="UP000316270"/>
    </source>
</evidence>
<proteinExistence type="predicted"/>
<dbReference type="Proteomes" id="UP000316270">
    <property type="component" value="Chromosome 13"/>
</dbReference>
<keyword evidence="2" id="KW-1133">Transmembrane helix</keyword>
<keyword evidence="2" id="KW-0472">Membrane</keyword>
<evidence type="ECO:0000256" key="1">
    <source>
        <dbReference type="SAM" id="MobiDB-lite"/>
    </source>
</evidence>
<organism evidence="3 4">
    <name type="scientific">Venturia effusa</name>
    <dbReference type="NCBI Taxonomy" id="50376"/>
    <lineage>
        <taxon>Eukaryota</taxon>
        <taxon>Fungi</taxon>
        <taxon>Dikarya</taxon>
        <taxon>Ascomycota</taxon>
        <taxon>Pezizomycotina</taxon>
        <taxon>Dothideomycetes</taxon>
        <taxon>Pleosporomycetidae</taxon>
        <taxon>Venturiales</taxon>
        <taxon>Venturiaceae</taxon>
        <taxon>Venturia</taxon>
    </lineage>
</organism>
<dbReference type="AlphaFoldDB" id="A0A517LHZ0"/>